<dbReference type="Proteomes" id="UP000024635">
    <property type="component" value="Unassembled WGS sequence"/>
</dbReference>
<keyword evidence="5" id="KW-1185">Reference proteome</keyword>
<dbReference type="Pfam" id="PF01484">
    <property type="entry name" value="Col_cuticle_N"/>
    <property type="match status" value="1"/>
</dbReference>
<keyword evidence="1" id="KW-0677">Repeat</keyword>
<keyword evidence="2" id="KW-0812">Transmembrane</keyword>
<dbReference type="InterPro" id="IPR002486">
    <property type="entry name" value="Col_cuticle_N"/>
</dbReference>
<feature type="transmembrane region" description="Helical" evidence="2">
    <location>
        <begin position="6"/>
        <end position="30"/>
    </location>
</feature>
<reference evidence="5" key="1">
    <citation type="journal article" date="2015" name="Nat. Genet.">
        <title>The genome and transcriptome of the zoonotic hookworm Ancylostoma ceylanicum identify infection-specific gene families.</title>
        <authorList>
            <person name="Schwarz E.M."/>
            <person name="Hu Y."/>
            <person name="Antoshechkin I."/>
            <person name="Miller M.M."/>
            <person name="Sternberg P.W."/>
            <person name="Aroian R.V."/>
        </authorList>
    </citation>
    <scope>NUCLEOTIDE SEQUENCE</scope>
    <source>
        <strain evidence="5">HY135</strain>
    </source>
</reference>
<evidence type="ECO:0000313" key="5">
    <source>
        <dbReference type="Proteomes" id="UP000024635"/>
    </source>
</evidence>
<evidence type="ECO:0000256" key="1">
    <source>
        <dbReference type="ARBA" id="ARBA00022737"/>
    </source>
</evidence>
<dbReference type="AlphaFoldDB" id="A0A016RZ79"/>
<evidence type="ECO:0000313" key="4">
    <source>
        <dbReference type="EMBL" id="EYB83402.1"/>
    </source>
</evidence>
<organism evidence="4 5">
    <name type="scientific">Ancylostoma ceylanicum</name>
    <dbReference type="NCBI Taxonomy" id="53326"/>
    <lineage>
        <taxon>Eukaryota</taxon>
        <taxon>Metazoa</taxon>
        <taxon>Ecdysozoa</taxon>
        <taxon>Nematoda</taxon>
        <taxon>Chromadorea</taxon>
        <taxon>Rhabditida</taxon>
        <taxon>Rhabditina</taxon>
        <taxon>Rhabditomorpha</taxon>
        <taxon>Strongyloidea</taxon>
        <taxon>Ancylostomatidae</taxon>
        <taxon>Ancylostomatinae</taxon>
        <taxon>Ancylostoma</taxon>
    </lineage>
</organism>
<protein>
    <recommendedName>
        <fullName evidence="3">Nematode cuticle collagen N-terminal domain-containing protein</fullName>
    </recommendedName>
</protein>
<name>A0A016RZ79_9BILA</name>
<proteinExistence type="predicted"/>
<feature type="domain" description="Nematode cuticle collagen N-terminal" evidence="3">
    <location>
        <begin position="5"/>
        <end position="57"/>
    </location>
</feature>
<dbReference type="SMART" id="SM01088">
    <property type="entry name" value="Col_cuticle_N"/>
    <property type="match status" value="1"/>
</dbReference>
<keyword evidence="2" id="KW-0472">Membrane</keyword>
<dbReference type="EMBL" id="JARK01001672">
    <property type="protein sequence ID" value="EYB83402.1"/>
    <property type="molecule type" value="Genomic_DNA"/>
</dbReference>
<comment type="caution">
    <text evidence="4">The sequence shown here is derived from an EMBL/GenBank/DDBJ whole genome shotgun (WGS) entry which is preliminary data.</text>
</comment>
<accession>A0A016RZ79</accession>
<gene>
    <name evidence="4" type="primary">Acey_s0336.g2886</name>
    <name evidence="4" type="ORF">Y032_0336g2886</name>
</gene>
<sequence>MNASMLMTAAATASAVAIVVCLFSAAYMFADMNNFYDDAMREMLEFRDVEDVAEYVLEEVAAHLEAAEWAAAVE</sequence>
<evidence type="ECO:0000259" key="3">
    <source>
        <dbReference type="SMART" id="SM01088"/>
    </source>
</evidence>
<evidence type="ECO:0000256" key="2">
    <source>
        <dbReference type="SAM" id="Phobius"/>
    </source>
</evidence>
<dbReference type="GO" id="GO:0042302">
    <property type="term" value="F:structural constituent of cuticle"/>
    <property type="evidence" value="ECO:0007669"/>
    <property type="project" value="InterPro"/>
</dbReference>
<keyword evidence="2" id="KW-1133">Transmembrane helix</keyword>